<dbReference type="PANTHER" id="PTHR21590:SF4">
    <property type="entry name" value="UPF0606 PROTEIN KIAA1549"/>
    <property type="match status" value="1"/>
</dbReference>
<dbReference type="Pfam" id="PF12877">
    <property type="entry name" value="KIAA1549"/>
    <property type="match status" value="1"/>
</dbReference>
<feature type="transmembrane region" description="Helical" evidence="1">
    <location>
        <begin position="85"/>
        <end position="107"/>
    </location>
</feature>
<dbReference type="OrthoDB" id="10064192at2759"/>
<keyword evidence="2" id="KW-1185">Reference proteome</keyword>
<evidence type="ECO:0000313" key="3">
    <source>
        <dbReference type="RefSeq" id="XP_019490577.1"/>
    </source>
</evidence>
<keyword evidence="1" id="KW-0812">Transmembrane</keyword>
<evidence type="ECO:0000313" key="2">
    <source>
        <dbReference type="Proteomes" id="UP000694851"/>
    </source>
</evidence>
<dbReference type="PANTHER" id="PTHR21590">
    <property type="entry name" value="SEA DOMAIN-CONTAINING PROTEIN"/>
    <property type="match status" value="1"/>
</dbReference>
<name>A0A8B7QQS7_HIPAR</name>
<dbReference type="AlphaFoldDB" id="A0A8B7QQS7"/>
<reference evidence="3" key="1">
    <citation type="submission" date="2025-08" db="UniProtKB">
        <authorList>
            <consortium name="RefSeq"/>
        </authorList>
    </citation>
    <scope>IDENTIFICATION</scope>
    <source>
        <tissue evidence="3">Muscle</tissue>
    </source>
</reference>
<keyword evidence="1" id="KW-0472">Membrane</keyword>
<dbReference type="Proteomes" id="UP000694851">
    <property type="component" value="Unplaced"/>
</dbReference>
<keyword evidence="1" id="KW-1133">Transmembrane helix</keyword>
<accession>A0A8B7QQS7</accession>
<dbReference type="GeneID" id="109378744"/>
<organism evidence="2 3">
    <name type="scientific">Hipposideros armiger</name>
    <name type="common">Great Himalayan leaf-nosed bat</name>
    <dbReference type="NCBI Taxonomy" id="186990"/>
    <lineage>
        <taxon>Eukaryota</taxon>
        <taxon>Metazoa</taxon>
        <taxon>Chordata</taxon>
        <taxon>Craniata</taxon>
        <taxon>Vertebrata</taxon>
        <taxon>Euteleostomi</taxon>
        <taxon>Mammalia</taxon>
        <taxon>Eutheria</taxon>
        <taxon>Laurasiatheria</taxon>
        <taxon>Chiroptera</taxon>
        <taxon>Yinpterochiroptera</taxon>
        <taxon>Rhinolophoidea</taxon>
        <taxon>Hipposideridae</taxon>
        <taxon>Hipposideros</taxon>
    </lineage>
</organism>
<evidence type="ECO:0000256" key="1">
    <source>
        <dbReference type="SAM" id="Phobius"/>
    </source>
</evidence>
<dbReference type="KEGG" id="hai:109378744"/>
<sequence length="168" mass="18721">MLMVCVIFQVVNVSRLEGDDNPVQLIYFVEDQDGERLSAVKSSDLINKIDIQRAAIILGYRIQGAVAQPVDRVKRPSPESQSSNLWVIVGVVIPVLVVMVIVIILYWKLCRTDKLDFQPDTVANIQQRQKVRGKPASVHTGILQDGPGGAQTLDSERRRRELLGKSFG</sequence>
<dbReference type="InterPro" id="IPR024606">
    <property type="entry name" value="KIAA1549"/>
</dbReference>
<proteinExistence type="predicted"/>
<gene>
    <name evidence="3" type="primary">LOC109378744</name>
</gene>
<dbReference type="RefSeq" id="XP_019490577.1">
    <property type="nucleotide sequence ID" value="XM_019635032.1"/>
</dbReference>
<protein>
    <submittedName>
        <fullName evidence="3">UPF0606 protein KIAA1549-like</fullName>
    </submittedName>
</protein>